<dbReference type="PROSITE" id="PS50042">
    <property type="entry name" value="CNMP_BINDING_3"/>
    <property type="match status" value="1"/>
</dbReference>
<dbReference type="PANTHER" id="PTHR24567">
    <property type="entry name" value="CRP FAMILY TRANSCRIPTIONAL REGULATORY PROTEIN"/>
    <property type="match status" value="1"/>
</dbReference>
<comment type="caution">
    <text evidence="9">The sequence shown here is derived from an EMBL/GenBank/DDBJ whole genome shotgun (WGS) entry which is preliminary data.</text>
</comment>
<dbReference type="SMART" id="SM00419">
    <property type="entry name" value="HTH_CRP"/>
    <property type="match status" value="1"/>
</dbReference>
<dbReference type="Gene3D" id="2.60.120.10">
    <property type="entry name" value="Jelly Rolls"/>
    <property type="match status" value="1"/>
</dbReference>
<keyword evidence="1" id="KW-0805">Transcription regulation</keyword>
<protein>
    <submittedName>
        <fullName evidence="9">Crp/Fnr family transcriptional regulator</fullName>
    </submittedName>
</protein>
<evidence type="ECO:0000313" key="6">
    <source>
        <dbReference type="EMBL" id="EAI5408453.1"/>
    </source>
</evidence>
<dbReference type="InterPro" id="IPR014710">
    <property type="entry name" value="RmlC-like_jellyroll"/>
</dbReference>
<dbReference type="SMART" id="SM00100">
    <property type="entry name" value="cNMP"/>
    <property type="match status" value="1"/>
</dbReference>
<dbReference type="GeneID" id="61064272"/>
<dbReference type="PRINTS" id="PR00034">
    <property type="entry name" value="HTHCRP"/>
</dbReference>
<dbReference type="InterPro" id="IPR000595">
    <property type="entry name" value="cNMP-bd_dom"/>
</dbReference>
<dbReference type="CDD" id="cd00038">
    <property type="entry name" value="CAP_ED"/>
    <property type="match status" value="1"/>
</dbReference>
<evidence type="ECO:0000313" key="11">
    <source>
        <dbReference type="Proteomes" id="UP000557842"/>
    </source>
</evidence>
<evidence type="ECO:0000313" key="7">
    <source>
        <dbReference type="EMBL" id="EAI8858474.1"/>
    </source>
</evidence>
<dbReference type="InterPro" id="IPR050397">
    <property type="entry name" value="Env_Response_Regulators"/>
</dbReference>
<dbReference type="AlphaFoldDB" id="A0A5L8UFH8"/>
<dbReference type="EMBL" id="AABQDW010000012">
    <property type="protein sequence ID" value="EAI5408453.1"/>
    <property type="molecule type" value="Genomic_DNA"/>
</dbReference>
<feature type="domain" description="HTH crp-type" evidence="5">
    <location>
        <begin position="142"/>
        <end position="201"/>
    </location>
</feature>
<gene>
    <name evidence="8" type="ORF">AAH17_05420</name>
    <name evidence="9" type="ORF">AAH24_04235</name>
    <name evidence="6" type="ORF">BVH53_07040</name>
    <name evidence="7" type="ORF">CX802_01245</name>
</gene>
<keyword evidence="10" id="KW-1185">Reference proteome</keyword>
<keyword evidence="2" id="KW-0238">DNA-binding</keyword>
<proteinExistence type="predicted"/>
<dbReference type="PANTHER" id="PTHR24567:SF26">
    <property type="entry name" value="REGULATORY PROTEIN YEIL"/>
    <property type="match status" value="1"/>
</dbReference>
<dbReference type="OMA" id="ESCIMSF"/>
<dbReference type="EMBL" id="AACCXK010000007">
    <property type="protein sequence ID" value="EAK0453095.1"/>
    <property type="molecule type" value="Genomic_DNA"/>
</dbReference>
<name>A0A5L8UFH8_CAMFE</name>
<reference evidence="9 11" key="1">
    <citation type="submission" date="2018-05" db="EMBL/GenBank/DDBJ databases">
        <authorList>
            <consortium name="PulseNet: The National Subtyping Network for Foodborne Disease Surveillance"/>
            <person name="Tarr C.L."/>
            <person name="Trees E."/>
            <person name="Katz L.S."/>
            <person name="Carleton-Romer H.A."/>
            <person name="Stroika S."/>
            <person name="Kucerova Z."/>
            <person name="Roache K.F."/>
            <person name="Sabol A.L."/>
            <person name="Besser J."/>
            <person name="Gerner-Smidt P."/>
        </authorList>
    </citation>
    <scope>NUCLEOTIDE SEQUENCE</scope>
    <source>
        <strain evidence="8">2014D-0197</strain>
        <strain evidence="6 11">2016D-0221</strain>
        <strain evidence="9">D4313</strain>
        <strain evidence="7 10">PNUSAC001503</strain>
    </source>
</reference>
<evidence type="ECO:0000313" key="8">
    <source>
        <dbReference type="EMBL" id="EAK0453095.1"/>
    </source>
</evidence>
<accession>A0A5L8UFH8</accession>
<feature type="domain" description="Cyclic nucleotide-binding" evidence="4">
    <location>
        <begin position="6"/>
        <end position="128"/>
    </location>
</feature>
<dbReference type="GO" id="GO:0005829">
    <property type="term" value="C:cytosol"/>
    <property type="evidence" value="ECO:0007669"/>
    <property type="project" value="TreeGrafter"/>
</dbReference>
<dbReference type="Proteomes" id="UP000557842">
    <property type="component" value="Unassembled WGS sequence"/>
</dbReference>
<dbReference type="PROSITE" id="PS51063">
    <property type="entry name" value="HTH_CRP_2"/>
    <property type="match status" value="1"/>
</dbReference>
<dbReference type="Gene3D" id="1.10.10.10">
    <property type="entry name" value="Winged helix-like DNA-binding domain superfamily/Winged helix DNA-binding domain"/>
    <property type="match status" value="1"/>
</dbReference>
<dbReference type="GO" id="GO:0003700">
    <property type="term" value="F:DNA-binding transcription factor activity"/>
    <property type="evidence" value="ECO:0007669"/>
    <property type="project" value="TreeGrafter"/>
</dbReference>
<dbReference type="InterPro" id="IPR012318">
    <property type="entry name" value="HTH_CRP"/>
</dbReference>
<dbReference type="SUPFAM" id="SSF46785">
    <property type="entry name" value="Winged helix' DNA-binding domain"/>
    <property type="match status" value="1"/>
</dbReference>
<evidence type="ECO:0000259" key="5">
    <source>
        <dbReference type="PROSITE" id="PS51063"/>
    </source>
</evidence>
<evidence type="ECO:0000256" key="1">
    <source>
        <dbReference type="ARBA" id="ARBA00023015"/>
    </source>
</evidence>
<dbReference type="EMBL" id="AACCXM010000002">
    <property type="protein sequence ID" value="EAK0468580.1"/>
    <property type="molecule type" value="Genomic_DNA"/>
</dbReference>
<dbReference type="InterPro" id="IPR036390">
    <property type="entry name" value="WH_DNA-bd_sf"/>
</dbReference>
<organism evidence="9">
    <name type="scientific">Campylobacter fetus</name>
    <dbReference type="NCBI Taxonomy" id="196"/>
    <lineage>
        <taxon>Bacteria</taxon>
        <taxon>Pseudomonadati</taxon>
        <taxon>Campylobacterota</taxon>
        <taxon>Epsilonproteobacteria</taxon>
        <taxon>Campylobacterales</taxon>
        <taxon>Campylobacteraceae</taxon>
        <taxon>Campylobacter</taxon>
    </lineage>
</organism>
<dbReference type="RefSeq" id="WP_002848643.1">
    <property type="nucleotide sequence ID" value="NZ_AABUZP020000024.1"/>
</dbReference>
<dbReference type="Proteomes" id="UP000535509">
    <property type="component" value="Unassembled WGS sequence"/>
</dbReference>
<evidence type="ECO:0000256" key="3">
    <source>
        <dbReference type="ARBA" id="ARBA00023163"/>
    </source>
</evidence>
<keyword evidence="3" id="KW-0804">Transcription</keyword>
<dbReference type="SUPFAM" id="SSF51206">
    <property type="entry name" value="cAMP-binding domain-like"/>
    <property type="match status" value="1"/>
</dbReference>
<dbReference type="InterPro" id="IPR036388">
    <property type="entry name" value="WH-like_DNA-bd_sf"/>
</dbReference>
<dbReference type="Pfam" id="PF13545">
    <property type="entry name" value="HTH_Crp_2"/>
    <property type="match status" value="1"/>
</dbReference>
<evidence type="ECO:0000256" key="2">
    <source>
        <dbReference type="ARBA" id="ARBA00023125"/>
    </source>
</evidence>
<evidence type="ECO:0000313" key="9">
    <source>
        <dbReference type="EMBL" id="EAK0468580.1"/>
    </source>
</evidence>
<evidence type="ECO:0000259" key="4">
    <source>
        <dbReference type="PROSITE" id="PS50042"/>
    </source>
</evidence>
<dbReference type="EMBL" id="AABTCC010000002">
    <property type="protein sequence ID" value="EAI8858474.1"/>
    <property type="molecule type" value="Genomic_DNA"/>
</dbReference>
<dbReference type="Pfam" id="PF00027">
    <property type="entry name" value="cNMP_binding"/>
    <property type="match status" value="1"/>
</dbReference>
<sequence length="201" mass="23046">MKTFRFYSSLSPEHQKLLDDNSTFIKLDVGTELYRQGDTCPNLMFLTKGKVRVVRQHESGQSILLYYFSQGEQCNVNFTSTFNAMPAIGTAIAESDLEGYTIPTSIIAQMFIEDKAFQTYVFEQYAKRMEHMAALIEDIRFLGLDSRILHFLQSKKSKIINLSHEELADIIGTSREVISRILKSFEKNGIVKLSRKKIELV</sequence>
<dbReference type="GO" id="GO:0003677">
    <property type="term" value="F:DNA binding"/>
    <property type="evidence" value="ECO:0007669"/>
    <property type="project" value="UniProtKB-KW"/>
</dbReference>
<dbReference type="InterPro" id="IPR018490">
    <property type="entry name" value="cNMP-bd_dom_sf"/>
</dbReference>
<evidence type="ECO:0000313" key="10">
    <source>
        <dbReference type="Proteomes" id="UP000535509"/>
    </source>
</evidence>